<dbReference type="AlphaFoldDB" id="A0A3G8M9Y5"/>
<dbReference type="InterPro" id="IPR013525">
    <property type="entry name" value="ABC2_TM"/>
</dbReference>
<name>A0A3G8M9Y5_9HYPH</name>
<dbReference type="Proteomes" id="UP000273982">
    <property type="component" value="Chromosome"/>
</dbReference>
<gene>
    <name evidence="7" type="ORF">EHO51_15135</name>
</gene>
<dbReference type="InterPro" id="IPR047817">
    <property type="entry name" value="ABC2_TM_bact-type"/>
</dbReference>
<dbReference type="EMBL" id="CP034086">
    <property type="protein sequence ID" value="AZG77960.1"/>
    <property type="molecule type" value="Genomic_DNA"/>
</dbReference>
<evidence type="ECO:0000256" key="2">
    <source>
        <dbReference type="ARBA" id="ARBA00022692"/>
    </source>
</evidence>
<dbReference type="RefSeq" id="WP_124739586.1">
    <property type="nucleotide sequence ID" value="NZ_CP034086.1"/>
</dbReference>
<dbReference type="InterPro" id="IPR052902">
    <property type="entry name" value="ABC-2_transporter"/>
</dbReference>
<feature type="transmembrane region" description="Helical" evidence="5">
    <location>
        <begin position="141"/>
        <end position="170"/>
    </location>
</feature>
<feature type="domain" description="ABC transmembrane type-2" evidence="6">
    <location>
        <begin position="24"/>
        <end position="255"/>
    </location>
</feature>
<accession>A0A3G8M9Y5</accession>
<evidence type="ECO:0000256" key="1">
    <source>
        <dbReference type="ARBA" id="ARBA00004141"/>
    </source>
</evidence>
<feature type="transmembrane region" description="Helical" evidence="5">
    <location>
        <begin position="12"/>
        <end position="32"/>
    </location>
</feature>
<feature type="transmembrane region" description="Helical" evidence="5">
    <location>
        <begin position="109"/>
        <end position="135"/>
    </location>
</feature>
<feature type="transmembrane region" description="Helical" evidence="5">
    <location>
        <begin position="52"/>
        <end position="73"/>
    </location>
</feature>
<evidence type="ECO:0000256" key="4">
    <source>
        <dbReference type="ARBA" id="ARBA00023136"/>
    </source>
</evidence>
<keyword evidence="2 5" id="KW-0812">Transmembrane</keyword>
<comment type="subcellular location">
    <subcellularLocation>
        <location evidence="5">Cell inner membrane</location>
        <topology evidence="5">Multi-pass membrane protein</topology>
    </subcellularLocation>
    <subcellularLocation>
        <location evidence="1">Membrane</location>
        <topology evidence="1">Multi-pass membrane protein</topology>
    </subcellularLocation>
</comment>
<dbReference type="PANTHER" id="PTHR43027:SF1">
    <property type="entry name" value="DOXORUBICIN RESISTANCE ABC TRANSPORTER PERMEASE PROTEIN DRRC-RELATED"/>
    <property type="match status" value="1"/>
</dbReference>
<proteinExistence type="inferred from homology"/>
<evidence type="ECO:0000256" key="5">
    <source>
        <dbReference type="RuleBase" id="RU361157"/>
    </source>
</evidence>
<dbReference type="KEGG" id="mros:EHO51_15135"/>
<keyword evidence="5" id="KW-1003">Cell membrane</keyword>
<organism evidence="7 8">
    <name type="scientific">Methylocystis rosea</name>
    <dbReference type="NCBI Taxonomy" id="173366"/>
    <lineage>
        <taxon>Bacteria</taxon>
        <taxon>Pseudomonadati</taxon>
        <taxon>Pseudomonadota</taxon>
        <taxon>Alphaproteobacteria</taxon>
        <taxon>Hyphomicrobiales</taxon>
        <taxon>Methylocystaceae</taxon>
        <taxon>Methylocystis</taxon>
    </lineage>
</organism>
<comment type="similarity">
    <text evidence="5">Belongs to the ABC-2 integral membrane protein family.</text>
</comment>
<evidence type="ECO:0000313" key="8">
    <source>
        <dbReference type="Proteomes" id="UP000273982"/>
    </source>
</evidence>
<keyword evidence="3 5" id="KW-1133">Transmembrane helix</keyword>
<evidence type="ECO:0000256" key="3">
    <source>
        <dbReference type="ARBA" id="ARBA00022989"/>
    </source>
</evidence>
<dbReference type="GO" id="GO:0140359">
    <property type="term" value="F:ABC-type transporter activity"/>
    <property type="evidence" value="ECO:0007669"/>
    <property type="project" value="InterPro"/>
</dbReference>
<dbReference type="Pfam" id="PF01061">
    <property type="entry name" value="ABC2_membrane"/>
    <property type="match status" value="1"/>
</dbReference>
<dbReference type="PANTHER" id="PTHR43027">
    <property type="entry name" value="DOXORUBICIN RESISTANCE ABC TRANSPORTER PERMEASE PROTEIN DRRC-RELATED"/>
    <property type="match status" value="1"/>
</dbReference>
<protein>
    <recommendedName>
        <fullName evidence="5">Transport permease protein</fullName>
    </recommendedName>
</protein>
<reference evidence="7 8" key="1">
    <citation type="submission" date="2018-11" db="EMBL/GenBank/DDBJ databases">
        <title>Genome squencing of methanotrophic bacteria isolated from alkaline groundwater in Korea.</title>
        <authorList>
            <person name="Nguyen L.N."/>
        </authorList>
    </citation>
    <scope>NUCLEOTIDE SEQUENCE [LARGE SCALE GENOMIC DNA]</scope>
    <source>
        <strain evidence="7 8">GW6</strain>
    </source>
</reference>
<feature type="transmembrane region" description="Helical" evidence="5">
    <location>
        <begin position="233"/>
        <end position="256"/>
    </location>
</feature>
<feature type="transmembrane region" description="Helical" evidence="5">
    <location>
        <begin position="179"/>
        <end position="197"/>
    </location>
</feature>
<dbReference type="GO" id="GO:0005886">
    <property type="term" value="C:plasma membrane"/>
    <property type="evidence" value="ECO:0007669"/>
    <property type="project" value="UniProtKB-SubCell"/>
</dbReference>
<keyword evidence="4 5" id="KW-0472">Membrane</keyword>
<keyword evidence="5" id="KW-0813">Transport</keyword>
<dbReference type="PROSITE" id="PS51012">
    <property type="entry name" value="ABC_TM2"/>
    <property type="match status" value="1"/>
</dbReference>
<evidence type="ECO:0000313" key="7">
    <source>
        <dbReference type="EMBL" id="AZG77960.1"/>
    </source>
</evidence>
<sequence>MNFSFKRIGAMVLRYAYLLRASYTRVLDIIYWPTVQLLTWGFLQTYLVRAGALAAPGGAAQAAGTLIGAILLWDILLRGQQGFCFSFIEELWSRNLPNILMSPLRPAEFVGALVALSLIRLAVGVLPVTIFAILFFGFNLWALGIAFAAFFVVLMLFAWSIGLFVSGILLRYGLGAENLVWSLMFFVQPLGAVYYPVTTLPAWLQPISWMLPPTYVFEGLRAVLIDHVVRWDLLAQGFAIDVFLFAAASAAFGLLLKSARRAGTLLQTGE</sequence>
<evidence type="ECO:0000259" key="6">
    <source>
        <dbReference type="PROSITE" id="PS51012"/>
    </source>
</evidence>